<name>A0AAD5MNQ5_PARTN</name>
<gene>
    <name evidence="2" type="ORF">KIN20_017784</name>
</gene>
<dbReference type="EMBL" id="JAHQIW010003548">
    <property type="protein sequence ID" value="KAJ1359133.1"/>
    <property type="molecule type" value="Genomic_DNA"/>
</dbReference>
<keyword evidence="3" id="KW-1185">Reference proteome</keyword>
<protein>
    <submittedName>
        <fullName evidence="2">Uncharacterized protein</fullName>
    </submittedName>
</protein>
<evidence type="ECO:0000256" key="1">
    <source>
        <dbReference type="SAM" id="MobiDB-lite"/>
    </source>
</evidence>
<organism evidence="2 3">
    <name type="scientific">Parelaphostrongylus tenuis</name>
    <name type="common">Meningeal worm</name>
    <dbReference type="NCBI Taxonomy" id="148309"/>
    <lineage>
        <taxon>Eukaryota</taxon>
        <taxon>Metazoa</taxon>
        <taxon>Ecdysozoa</taxon>
        <taxon>Nematoda</taxon>
        <taxon>Chromadorea</taxon>
        <taxon>Rhabditida</taxon>
        <taxon>Rhabditina</taxon>
        <taxon>Rhabditomorpha</taxon>
        <taxon>Strongyloidea</taxon>
        <taxon>Metastrongylidae</taxon>
        <taxon>Parelaphostrongylus</taxon>
    </lineage>
</organism>
<feature type="region of interest" description="Disordered" evidence="1">
    <location>
        <begin position="1"/>
        <end position="20"/>
    </location>
</feature>
<comment type="caution">
    <text evidence="2">The sequence shown here is derived from an EMBL/GenBank/DDBJ whole genome shotgun (WGS) entry which is preliminary data.</text>
</comment>
<accession>A0AAD5MNQ5</accession>
<proteinExistence type="predicted"/>
<sequence>MTSSSLQEDHRPFGPISSGKLGKKYMMLSESLQQGGPTGLLLQAIGKMEVLLVPARVTRLPTGREVIQVIQHTNSQTQEKEPEFDHSEQKN</sequence>
<dbReference type="Proteomes" id="UP001196413">
    <property type="component" value="Unassembled WGS sequence"/>
</dbReference>
<evidence type="ECO:0000313" key="2">
    <source>
        <dbReference type="EMBL" id="KAJ1359133.1"/>
    </source>
</evidence>
<evidence type="ECO:0000313" key="3">
    <source>
        <dbReference type="Proteomes" id="UP001196413"/>
    </source>
</evidence>
<reference evidence="2" key="1">
    <citation type="submission" date="2021-06" db="EMBL/GenBank/DDBJ databases">
        <title>Parelaphostrongylus tenuis whole genome reference sequence.</title>
        <authorList>
            <person name="Garwood T.J."/>
            <person name="Larsen P.A."/>
            <person name="Fountain-Jones N.M."/>
            <person name="Garbe J.R."/>
            <person name="Macchietto M.G."/>
            <person name="Kania S.A."/>
            <person name="Gerhold R.W."/>
            <person name="Richards J.E."/>
            <person name="Wolf T.M."/>
        </authorList>
    </citation>
    <scope>NUCLEOTIDE SEQUENCE</scope>
    <source>
        <strain evidence="2">MNPRO001-30</strain>
        <tissue evidence="2">Meninges</tissue>
    </source>
</reference>
<dbReference type="AlphaFoldDB" id="A0AAD5MNQ5"/>